<organism evidence="2 3">
    <name type="scientific">Canna indica</name>
    <name type="common">Indian-shot</name>
    <dbReference type="NCBI Taxonomy" id="4628"/>
    <lineage>
        <taxon>Eukaryota</taxon>
        <taxon>Viridiplantae</taxon>
        <taxon>Streptophyta</taxon>
        <taxon>Embryophyta</taxon>
        <taxon>Tracheophyta</taxon>
        <taxon>Spermatophyta</taxon>
        <taxon>Magnoliopsida</taxon>
        <taxon>Liliopsida</taxon>
        <taxon>Zingiberales</taxon>
        <taxon>Cannaceae</taxon>
        <taxon>Canna</taxon>
    </lineage>
</organism>
<feature type="region of interest" description="Disordered" evidence="1">
    <location>
        <begin position="1"/>
        <end position="20"/>
    </location>
</feature>
<name>A0AAQ3KTD8_9LILI</name>
<accession>A0AAQ3KTD8</accession>
<evidence type="ECO:0000313" key="2">
    <source>
        <dbReference type="EMBL" id="WOL14090.1"/>
    </source>
</evidence>
<evidence type="ECO:0000313" key="3">
    <source>
        <dbReference type="Proteomes" id="UP001327560"/>
    </source>
</evidence>
<reference evidence="2 3" key="1">
    <citation type="submission" date="2023-10" db="EMBL/GenBank/DDBJ databases">
        <title>Chromosome-scale genome assembly provides insights into flower coloration mechanisms of Canna indica.</title>
        <authorList>
            <person name="Li C."/>
        </authorList>
    </citation>
    <scope>NUCLEOTIDE SEQUENCE [LARGE SCALE GENOMIC DNA]</scope>
    <source>
        <tissue evidence="2">Flower</tissue>
    </source>
</reference>
<proteinExistence type="predicted"/>
<protein>
    <submittedName>
        <fullName evidence="2">Uncharacterized protein</fullName>
    </submittedName>
</protein>
<evidence type="ECO:0000256" key="1">
    <source>
        <dbReference type="SAM" id="MobiDB-lite"/>
    </source>
</evidence>
<sequence>MHHPIPHNSGVQGDPVRRHPPPLHLLPLSIQQLLRRARRNCRLAAPVAVKLHHLFREPDSFLLLPLPPPLLLLCPLPLSLPCAFTESVSVRDYEGGTFSGGGTGGAPEEEMQGRHQGGGGGLLWTAAAEKEKGICRQRAMRMTVPDTTAAVARATP</sequence>
<feature type="region of interest" description="Disordered" evidence="1">
    <location>
        <begin position="96"/>
        <end position="119"/>
    </location>
</feature>
<dbReference type="AlphaFoldDB" id="A0AAQ3KTD8"/>
<keyword evidence="3" id="KW-1185">Reference proteome</keyword>
<dbReference type="Proteomes" id="UP001327560">
    <property type="component" value="Chromosome 7"/>
</dbReference>
<dbReference type="EMBL" id="CP136896">
    <property type="protein sequence ID" value="WOL14090.1"/>
    <property type="molecule type" value="Genomic_DNA"/>
</dbReference>
<gene>
    <name evidence="2" type="ORF">Cni_G22870</name>
</gene>